<keyword evidence="3" id="KW-1185">Reference proteome</keyword>
<evidence type="ECO:0000256" key="1">
    <source>
        <dbReference type="SAM" id="MobiDB-lite"/>
    </source>
</evidence>
<dbReference type="Gene3D" id="2.180.10.10">
    <property type="entry name" value="RHS repeat-associated core"/>
    <property type="match status" value="2"/>
</dbReference>
<proteinExistence type="predicted"/>
<feature type="region of interest" description="Disordered" evidence="1">
    <location>
        <begin position="1579"/>
        <end position="1627"/>
    </location>
</feature>
<organism evidence="2 3">
    <name type="scientific">Akkermansia biwaensis</name>
    <dbReference type="NCBI Taxonomy" id="2946555"/>
    <lineage>
        <taxon>Bacteria</taxon>
        <taxon>Pseudomonadati</taxon>
        <taxon>Verrucomicrobiota</taxon>
        <taxon>Verrucomicrobiia</taxon>
        <taxon>Verrucomicrobiales</taxon>
        <taxon>Akkermansiaceae</taxon>
        <taxon>Akkermansia</taxon>
    </lineage>
</organism>
<dbReference type="InterPro" id="IPR050708">
    <property type="entry name" value="T6SS_VgrG/RHS"/>
</dbReference>
<dbReference type="Proteomes" id="UP001062263">
    <property type="component" value="Chromosome"/>
</dbReference>
<evidence type="ECO:0000313" key="2">
    <source>
        <dbReference type="EMBL" id="BDL44615.1"/>
    </source>
</evidence>
<evidence type="ECO:0000313" key="3">
    <source>
        <dbReference type="Proteomes" id="UP001062263"/>
    </source>
</evidence>
<protein>
    <recommendedName>
        <fullName evidence="4">RHS repeat-associated core domain-containing protein</fullName>
    </recommendedName>
</protein>
<name>A0ABN6QPC9_9BACT</name>
<dbReference type="Pfam" id="PF05593">
    <property type="entry name" value="RHS_repeat"/>
    <property type="match status" value="1"/>
</dbReference>
<evidence type="ECO:0008006" key="4">
    <source>
        <dbReference type="Google" id="ProtNLM"/>
    </source>
</evidence>
<accession>A0ABN6QPC9</accession>
<dbReference type="InterPro" id="IPR031325">
    <property type="entry name" value="RHS_repeat"/>
</dbReference>
<dbReference type="NCBIfam" id="TIGR03696">
    <property type="entry name" value="Rhs_assc_core"/>
    <property type="match status" value="1"/>
</dbReference>
<dbReference type="PANTHER" id="PTHR32305:SF15">
    <property type="entry name" value="PROTEIN RHSA-RELATED"/>
    <property type="match status" value="1"/>
</dbReference>
<feature type="compositionally biased region" description="Basic residues" evidence="1">
    <location>
        <begin position="1585"/>
        <end position="1599"/>
    </location>
</feature>
<sequence>MRMARASTPATSGSSSGFSMRYNHPMAWTASFSQDERRVTVKRPSGSHIYFKAETGSSDASPIGSSRKLDYRVRLLNQDLTPNQQGMPSYMDMTLPSGMSLRFSAATGEVVSVTSSSGHVMTAEEYARKVQVAYNPDGSLSSVYSRAQGLMRSIPGNNSLTLEWYAPGNVSASHDGEFVVTGEPYKTAVYRTSMEDGVKVTYITNQRAGQEPRVIERREEGNKISIIKGEGDERIVRTIERNALPGSKWERIETIRGINDSQPSRSTRTVKKYTDGGWLTISSTEGYNTSSEQTTLYTYNDQFRVSLEIKPNGGYTRYEYDGQGRVVLEATPWAGGGERGTRTTYADLRFNDFRPATEREIIIAQDGTETVLSQRSYTYEESPEVNRMTVTETALGSDQVHTSISETYGEVAQYPYARGRQKMSQGIDGVQTIYTYEATTDHGGVHKVTETVQANGSIVSAQSTRTVQYIAENGTTTRKEQYVHTGEDWSLISTEDYEYDAELKRIKTTKGNGRFSTTEWMCCGPLTETNEDGVVTSYSYNSAKQLVEVIRSATETTPETITSYTKDVAGRILSVRKDIGAMSTVENMEYDDLGRIISTTDILGRTTRTEYSNDQLTTTVTTPSGAIFVTKTYYDGSTLWQGGNGQQEIEIQLELTEEGILTTTLSKGVILSRTLENGFGETIREEQSNTLGGFIVTRNAYNSKGQLVRIQTEDMAPEITAYDQSGYEVRRIILLDELCPDDVTKNRITENTIRYQIKEDGVYRVHTTTNYNANGFPLVQTVENLLSQSDPMLESKTVSTDIYGQLSVQWTEYAAPTRRIQFNRIPTSDIVAKSFVVDGFTINQNDHAGLHSSQERFFTSSGITMRRTDARGNVVITESDVAGRTTKTMDAEGNMTSISYDVCCDEPVCITNALGGTMCYSYDIRGRKTAEYGTAIQPACFAYDDNDHRVALTTFRADEEDITTNPSNRTDGDTTTWLYDVATGLELRKTYADGSCISKTYDKFNRLETLTQARGIVTTYEYAPFTGELISVSHSDATQPWLYSYNHLGQIISVSDASCIREISYDVYGRMLQDVSLGKVESCLQEKYDSFGRSSGYYFMLGTRIVQHSILDYDHKGAIVRMNLEGLDSPFTWEYDKTSGFLKNMSYPNGVVRRNSYHPSLNLMSAIEYEDSRNGSAVARYSYQYDELMRPTQHQDYWDVETPIAVRNFTYNNRSELINGQFQAEGNCSYQYDNIGNRKISQELEKELLLYGTNHLNQYTDIAQGELKFQPVYDADGNQILTKTSTGVWKVTYDANNRPVSFISEDGRTVVVCGYDYMGRRFEKKVTFNESTISHVYYLYRGYVQIAEIDVLHPEPVLEKSYLWAPTETTAPFLLMMTCWKNSETETREHFYFIHDALKNVVAIEGEQKERRALYEYLPFGGIAREEGDMAHVNKFRFSCEYMDDELGVVYYNYRYLDPLSGRWISRDPIQEKDGFNLYVLLGNCPISTTDAFGLLDFNNFSSVVIALIPKQVTHSAKSTRLGVWPLPFFPLVTMEVNAGIDVVVSSCCSCDGQKGLVASGIAYLEGTAGVGTSIGGNSGISARREKKPRRNGTRTVYKKKGDNTYTKKPVGENTGDGTGSSNVGAGGCPERCPDGNGDISFLFTVGASGFISGGIGRFSAGIAFDSPVLKCSVPGGCEALDPRKSSSAYAVYGMGTGMRVQAYGRAEVELSLRIM</sequence>
<dbReference type="InterPro" id="IPR022385">
    <property type="entry name" value="Rhs_assc_core"/>
</dbReference>
<reference evidence="2" key="1">
    <citation type="submission" date="2022-06" db="EMBL/GenBank/DDBJ databases">
        <title>Akkermansia biwalacus sp. nov., an anaerobic mucin-degrading bacterium isolated from human intestine.</title>
        <authorList>
            <person name="Kobayashi Y."/>
            <person name="Inoue S."/>
            <person name="Kawahara T."/>
            <person name="Kohda N."/>
        </authorList>
    </citation>
    <scope>NUCLEOTIDE SEQUENCE</scope>
    <source>
        <strain evidence="2">WON2089</strain>
    </source>
</reference>
<dbReference type="PANTHER" id="PTHR32305">
    <property type="match status" value="1"/>
</dbReference>
<dbReference type="EMBL" id="AP025943">
    <property type="protein sequence ID" value="BDL44615.1"/>
    <property type="molecule type" value="Genomic_DNA"/>
</dbReference>
<gene>
    <name evidence="2" type="ORF">Abiwalacus_21890</name>
</gene>